<reference evidence="1 2" key="1">
    <citation type="submission" date="2018-01" db="EMBL/GenBank/DDBJ databases">
        <title>A novel member of the phylum Bacteroidetes isolated from glacier ice.</title>
        <authorList>
            <person name="Liu Q."/>
            <person name="Xin Y.-H."/>
        </authorList>
    </citation>
    <scope>NUCLEOTIDE SEQUENCE [LARGE SCALE GENOMIC DNA]</scope>
    <source>
        <strain evidence="1 2">RB1R16</strain>
    </source>
</reference>
<name>A0A2S7SQI4_9BACT</name>
<dbReference type="AlphaFoldDB" id="A0A2S7SQI4"/>
<accession>A0A2S7SQI4</accession>
<dbReference type="SUPFAM" id="SSF159888">
    <property type="entry name" value="YdhG-like"/>
    <property type="match status" value="1"/>
</dbReference>
<comment type="caution">
    <text evidence="1">The sequence shown here is derived from an EMBL/GenBank/DDBJ whole genome shotgun (WGS) entry which is preliminary data.</text>
</comment>
<dbReference type="Proteomes" id="UP000239872">
    <property type="component" value="Unassembled WGS sequence"/>
</dbReference>
<dbReference type="RefSeq" id="WP_105041315.1">
    <property type="nucleotide sequence ID" value="NZ_PPSL01000010.1"/>
</dbReference>
<organism evidence="1 2">
    <name type="scientific">Flavipsychrobacter stenotrophus</name>
    <dbReference type="NCBI Taxonomy" id="2077091"/>
    <lineage>
        <taxon>Bacteria</taxon>
        <taxon>Pseudomonadati</taxon>
        <taxon>Bacteroidota</taxon>
        <taxon>Chitinophagia</taxon>
        <taxon>Chitinophagales</taxon>
        <taxon>Chitinophagaceae</taxon>
        <taxon>Flavipsychrobacter</taxon>
    </lineage>
</organism>
<evidence type="ECO:0000313" key="1">
    <source>
        <dbReference type="EMBL" id="PQJ08887.1"/>
    </source>
</evidence>
<proteinExistence type="predicted"/>
<dbReference type="EMBL" id="PPSL01000010">
    <property type="protein sequence ID" value="PQJ08887.1"/>
    <property type="molecule type" value="Genomic_DNA"/>
</dbReference>
<gene>
    <name evidence="1" type="ORF">CJD36_021705</name>
</gene>
<sequence>MIKEADQYFLRQPEPTQSCLLALRNYLLQYKNYSITEVWQYGMPFYKCNGKRLCYLWTDKKNGQPYLGIVDGKLIEHPLLIADKRARMKVMYIDPSKDLPIKTVDTILAMILSRDKE</sequence>
<evidence type="ECO:0008006" key="3">
    <source>
        <dbReference type="Google" id="ProtNLM"/>
    </source>
</evidence>
<dbReference type="Gene3D" id="3.90.1150.200">
    <property type="match status" value="1"/>
</dbReference>
<dbReference type="OrthoDB" id="670608at2"/>
<keyword evidence="2" id="KW-1185">Reference proteome</keyword>
<evidence type="ECO:0000313" key="2">
    <source>
        <dbReference type="Proteomes" id="UP000239872"/>
    </source>
</evidence>
<protein>
    <recommendedName>
        <fullName evidence="3">YdhG-like domain-containing protein</fullName>
    </recommendedName>
</protein>